<dbReference type="InterPro" id="IPR008253">
    <property type="entry name" value="Marvel"/>
</dbReference>
<keyword evidence="4 5" id="KW-0472">Membrane</keyword>
<keyword evidence="8" id="KW-1185">Reference proteome</keyword>
<dbReference type="RefSeq" id="XP_016223724.1">
    <property type="nucleotide sequence ID" value="XM_016371431.1"/>
</dbReference>
<sequence length="171" mass="18737">MIDINPVLVVRVFQGILAFIAMATGATIANEFNIIRPDVDVPPAIIFFIFTSVFTLLLSVPYTIIAPRYFPIAAHPYAMLSAEAITSILWLSGFAVVADLLRKGDIVPGGRPAARGSVVVGVFEFILYTGTAFFAFSHIFLEGRYAGNRRKNNNCISKPQMHRSWTGAEVV</sequence>
<feature type="domain" description="MARVEL" evidence="6">
    <location>
        <begin position="6"/>
        <end position="134"/>
    </location>
</feature>
<evidence type="ECO:0000256" key="4">
    <source>
        <dbReference type="ARBA" id="ARBA00023136"/>
    </source>
</evidence>
<dbReference type="OrthoDB" id="2117453at2759"/>
<keyword evidence="3 5" id="KW-1133">Transmembrane helix</keyword>
<evidence type="ECO:0000256" key="2">
    <source>
        <dbReference type="ARBA" id="ARBA00022692"/>
    </source>
</evidence>
<dbReference type="VEuPathDB" id="FungiDB:PV10_06611"/>
<dbReference type="EMBL" id="KN847523">
    <property type="protein sequence ID" value="KIV92150.1"/>
    <property type="molecule type" value="Genomic_DNA"/>
</dbReference>
<accession>A0A0D1WSI6</accession>
<feature type="transmembrane region" description="Helical" evidence="5">
    <location>
        <begin position="12"/>
        <end position="32"/>
    </location>
</feature>
<protein>
    <recommendedName>
        <fullName evidence="6">MARVEL domain-containing protein</fullName>
    </recommendedName>
</protein>
<dbReference type="PANTHER" id="PTHR37451:SF1">
    <property type="entry name" value="MARVEL DOMAIN-CONTAINING PROTEIN"/>
    <property type="match status" value="1"/>
</dbReference>
<evidence type="ECO:0000313" key="8">
    <source>
        <dbReference type="Proteomes" id="UP000054302"/>
    </source>
</evidence>
<evidence type="ECO:0000259" key="6">
    <source>
        <dbReference type="Pfam" id="PF01284"/>
    </source>
</evidence>
<gene>
    <name evidence="7" type="ORF">PV10_06611</name>
</gene>
<evidence type="ECO:0000256" key="3">
    <source>
        <dbReference type="ARBA" id="ARBA00022989"/>
    </source>
</evidence>
<evidence type="ECO:0000256" key="5">
    <source>
        <dbReference type="SAM" id="Phobius"/>
    </source>
</evidence>
<dbReference type="HOGENOM" id="CLU_109915_1_0_1"/>
<feature type="transmembrane region" description="Helical" evidence="5">
    <location>
        <begin position="77"/>
        <end position="98"/>
    </location>
</feature>
<dbReference type="OMA" id="LANPFAM"/>
<dbReference type="Proteomes" id="UP000054302">
    <property type="component" value="Unassembled WGS sequence"/>
</dbReference>
<keyword evidence="2 5" id="KW-0812">Transmembrane</keyword>
<dbReference type="Pfam" id="PF01284">
    <property type="entry name" value="MARVEL"/>
    <property type="match status" value="1"/>
</dbReference>
<dbReference type="STRING" id="212818.A0A0D1WSI6"/>
<name>A0A0D1WSI6_EXOME</name>
<feature type="transmembrane region" description="Helical" evidence="5">
    <location>
        <begin position="118"/>
        <end position="141"/>
    </location>
</feature>
<evidence type="ECO:0000313" key="7">
    <source>
        <dbReference type="EMBL" id="KIV92150.1"/>
    </source>
</evidence>
<feature type="transmembrane region" description="Helical" evidence="5">
    <location>
        <begin position="44"/>
        <end position="65"/>
    </location>
</feature>
<dbReference type="GeneID" id="27324456"/>
<reference evidence="7 8" key="1">
    <citation type="submission" date="2015-01" db="EMBL/GenBank/DDBJ databases">
        <title>The Genome Sequence of Exophiala mesophila CBS40295.</title>
        <authorList>
            <consortium name="The Broad Institute Genomics Platform"/>
            <person name="Cuomo C."/>
            <person name="de Hoog S."/>
            <person name="Gorbushina A."/>
            <person name="Stielow B."/>
            <person name="Teixiera M."/>
            <person name="Abouelleil A."/>
            <person name="Chapman S.B."/>
            <person name="Priest M."/>
            <person name="Young S.K."/>
            <person name="Wortman J."/>
            <person name="Nusbaum C."/>
            <person name="Birren B."/>
        </authorList>
    </citation>
    <scope>NUCLEOTIDE SEQUENCE [LARGE SCALE GENOMIC DNA]</scope>
    <source>
        <strain evidence="7 8">CBS 40295</strain>
    </source>
</reference>
<proteinExistence type="predicted"/>
<dbReference type="AlphaFoldDB" id="A0A0D1WSI6"/>
<dbReference type="PANTHER" id="PTHR37451">
    <property type="entry name" value="MARVEL DOMAIN"/>
    <property type="match status" value="1"/>
</dbReference>
<organism evidence="7 8">
    <name type="scientific">Exophiala mesophila</name>
    <name type="common">Black yeast-like fungus</name>
    <dbReference type="NCBI Taxonomy" id="212818"/>
    <lineage>
        <taxon>Eukaryota</taxon>
        <taxon>Fungi</taxon>
        <taxon>Dikarya</taxon>
        <taxon>Ascomycota</taxon>
        <taxon>Pezizomycotina</taxon>
        <taxon>Eurotiomycetes</taxon>
        <taxon>Chaetothyriomycetidae</taxon>
        <taxon>Chaetothyriales</taxon>
        <taxon>Herpotrichiellaceae</taxon>
        <taxon>Exophiala</taxon>
    </lineage>
</organism>
<comment type="subcellular location">
    <subcellularLocation>
        <location evidence="1">Membrane</location>
        <topology evidence="1">Multi-pass membrane protein</topology>
    </subcellularLocation>
</comment>
<evidence type="ECO:0000256" key="1">
    <source>
        <dbReference type="ARBA" id="ARBA00004141"/>
    </source>
</evidence>
<dbReference type="GO" id="GO:0016020">
    <property type="term" value="C:membrane"/>
    <property type="evidence" value="ECO:0007669"/>
    <property type="project" value="UniProtKB-SubCell"/>
</dbReference>